<feature type="signal peptide" evidence="2">
    <location>
        <begin position="1"/>
        <end position="22"/>
    </location>
</feature>
<keyword evidence="1" id="KW-0202">Cytokine</keyword>
<dbReference type="GO" id="GO:0008009">
    <property type="term" value="F:chemokine activity"/>
    <property type="evidence" value="ECO:0007669"/>
    <property type="project" value="InterPro"/>
</dbReference>
<dbReference type="Ensembl" id="ENSCVAT00000026337.1">
    <property type="protein sequence ID" value="ENSCVAP00000031461.1"/>
    <property type="gene ID" value="ENSCVAG00000000533.1"/>
</dbReference>
<dbReference type="Gene3D" id="2.40.50.40">
    <property type="match status" value="1"/>
</dbReference>
<evidence type="ECO:0000256" key="2">
    <source>
        <dbReference type="SAM" id="SignalP"/>
    </source>
</evidence>
<protein>
    <recommendedName>
        <fullName evidence="3">Chemokine interleukin-8-like domain-containing protein</fullName>
    </recommendedName>
</protein>
<proteinExistence type="predicted"/>
<keyword evidence="5" id="KW-1185">Reference proteome</keyword>
<dbReference type="Pfam" id="PF00048">
    <property type="entry name" value="IL8"/>
    <property type="match status" value="1"/>
</dbReference>
<evidence type="ECO:0000259" key="3">
    <source>
        <dbReference type="Pfam" id="PF00048"/>
    </source>
</evidence>
<dbReference type="GO" id="GO:0006955">
    <property type="term" value="P:immune response"/>
    <property type="evidence" value="ECO:0007669"/>
    <property type="project" value="InterPro"/>
</dbReference>
<dbReference type="AlphaFoldDB" id="A0A3Q2EGE2"/>
<accession>A0A3Q2EGE2</accession>
<dbReference type="Proteomes" id="UP000265020">
    <property type="component" value="Unassembled WGS sequence"/>
</dbReference>
<dbReference type="SUPFAM" id="SSF54117">
    <property type="entry name" value="Interleukin 8-like chemokines"/>
    <property type="match status" value="1"/>
</dbReference>
<feature type="chain" id="PRO_5018608088" description="Chemokine interleukin-8-like domain-containing protein" evidence="2">
    <location>
        <begin position="23"/>
        <end position="91"/>
    </location>
</feature>
<name>A0A3Q2EGE2_CYPVA</name>
<feature type="domain" description="Chemokine interleukin-8-like" evidence="3">
    <location>
        <begin position="26"/>
        <end position="77"/>
    </location>
</feature>
<dbReference type="InterPro" id="IPR001811">
    <property type="entry name" value="Chemokine_IL8-like_dom"/>
</dbReference>
<organism evidence="4 5">
    <name type="scientific">Cyprinodon variegatus</name>
    <name type="common">Sheepshead minnow</name>
    <dbReference type="NCBI Taxonomy" id="28743"/>
    <lineage>
        <taxon>Eukaryota</taxon>
        <taxon>Metazoa</taxon>
        <taxon>Chordata</taxon>
        <taxon>Craniata</taxon>
        <taxon>Vertebrata</taxon>
        <taxon>Euteleostomi</taxon>
        <taxon>Actinopterygii</taxon>
        <taxon>Neopterygii</taxon>
        <taxon>Teleostei</taxon>
        <taxon>Neoteleostei</taxon>
        <taxon>Acanthomorphata</taxon>
        <taxon>Ovalentaria</taxon>
        <taxon>Atherinomorphae</taxon>
        <taxon>Cyprinodontiformes</taxon>
        <taxon>Cyprinodontidae</taxon>
        <taxon>Cyprinodon</taxon>
    </lineage>
</organism>
<evidence type="ECO:0000313" key="5">
    <source>
        <dbReference type="Proteomes" id="UP000265020"/>
    </source>
</evidence>
<dbReference type="OMA" id="CCINTKS"/>
<evidence type="ECO:0000313" key="4">
    <source>
        <dbReference type="Ensembl" id="ENSCVAP00000031461.1"/>
    </source>
</evidence>
<evidence type="ECO:0000256" key="1">
    <source>
        <dbReference type="ARBA" id="ARBA00022514"/>
    </source>
</evidence>
<reference evidence="4" key="1">
    <citation type="submission" date="2025-08" db="UniProtKB">
        <authorList>
            <consortium name="Ensembl"/>
        </authorList>
    </citation>
    <scope>IDENTIFICATION</scope>
</reference>
<sequence>MDLKVILVVVCLCSLAITLTDAGIPKCCIRTSKIHPAWLKKAQRWWEQSDIGVCDIEALVVYVKGRGKPFCLHPKMRRFLEKRKVPYDGKY</sequence>
<dbReference type="GeneTree" id="ENSGT01130000278609"/>
<dbReference type="InterPro" id="IPR036048">
    <property type="entry name" value="Interleukin_8-like_sf"/>
</dbReference>
<dbReference type="GO" id="GO:0005615">
    <property type="term" value="C:extracellular space"/>
    <property type="evidence" value="ECO:0007669"/>
    <property type="project" value="UniProtKB-KW"/>
</dbReference>
<keyword evidence="2" id="KW-0732">Signal</keyword>
<reference evidence="4" key="2">
    <citation type="submission" date="2025-09" db="UniProtKB">
        <authorList>
            <consortium name="Ensembl"/>
        </authorList>
    </citation>
    <scope>IDENTIFICATION</scope>
</reference>